<organism evidence="3 4">
    <name type="scientific">Mycolicibacterium sphagni</name>
    <dbReference type="NCBI Taxonomy" id="1786"/>
    <lineage>
        <taxon>Bacteria</taxon>
        <taxon>Bacillati</taxon>
        <taxon>Actinomycetota</taxon>
        <taxon>Actinomycetes</taxon>
        <taxon>Mycobacteriales</taxon>
        <taxon>Mycobacteriaceae</taxon>
        <taxon>Mycolicibacterium</taxon>
    </lineage>
</organism>
<dbReference type="EMBL" id="NOZR01000025">
    <property type="protein sequence ID" value="OYN75919.1"/>
    <property type="molecule type" value="Genomic_DNA"/>
</dbReference>
<feature type="transmembrane region" description="Helical" evidence="2">
    <location>
        <begin position="102"/>
        <end position="125"/>
    </location>
</feature>
<feature type="transmembrane region" description="Helical" evidence="2">
    <location>
        <begin position="208"/>
        <end position="234"/>
    </location>
</feature>
<feature type="transmembrane region" description="Helical" evidence="2">
    <location>
        <begin position="74"/>
        <end position="96"/>
    </location>
</feature>
<dbReference type="PANTHER" id="PTHR23542:SF1">
    <property type="entry name" value="MAJOR FACILITATOR SUPERFAMILY (MFS) PROFILE DOMAIN-CONTAINING PROTEIN"/>
    <property type="match status" value="1"/>
</dbReference>
<dbReference type="PANTHER" id="PTHR23542">
    <property type="match status" value="1"/>
</dbReference>
<feature type="transmembrane region" description="Helical" evidence="2">
    <location>
        <begin position="21"/>
        <end position="38"/>
    </location>
</feature>
<dbReference type="InterPro" id="IPR036259">
    <property type="entry name" value="MFS_trans_sf"/>
</dbReference>
<evidence type="ECO:0000313" key="4">
    <source>
        <dbReference type="Proteomes" id="UP000216063"/>
    </source>
</evidence>
<protein>
    <submittedName>
        <fullName evidence="3">MFS transporter</fullName>
    </submittedName>
</protein>
<proteinExistence type="predicted"/>
<feature type="transmembrane region" description="Helical" evidence="2">
    <location>
        <begin position="169"/>
        <end position="187"/>
    </location>
</feature>
<feature type="transmembrane region" description="Helical" evidence="2">
    <location>
        <begin position="267"/>
        <end position="287"/>
    </location>
</feature>
<dbReference type="Gene3D" id="1.20.1250.20">
    <property type="entry name" value="MFS general substrate transporter like domains"/>
    <property type="match status" value="1"/>
</dbReference>
<evidence type="ECO:0000313" key="3">
    <source>
        <dbReference type="EMBL" id="OYN75919.1"/>
    </source>
</evidence>
<keyword evidence="2" id="KW-0812">Transmembrane</keyword>
<feature type="transmembrane region" description="Helical" evidence="2">
    <location>
        <begin position="327"/>
        <end position="350"/>
    </location>
</feature>
<dbReference type="InterPro" id="IPR011701">
    <property type="entry name" value="MFS"/>
</dbReference>
<sequence length="405" mass="40994">MRAYVELVRVPGVINVTASQLFARLPLGMLSLAILLHVQALTGSYAIAGAVVACTSIGEAVAMPMTARLLGRIGMAPTLVSAAVINGVSMLALAFVHVPTTFLMVLGFLIGASVPPLLPAVRALYPQMVPGEGLRVIFALDTTAQELIWVIGPVAATFLASAISTTIPLLFSAAVTVVGTVWFLLSARQFRPTIVNSAVAFGKVLANHAVILAMVASLALVASFTALEVGVLALFGDHNLSAGVALAATGLGSLLGGVLFGHRHLGVRGLAISMAVVAAGTALFGWVDGYALQLVALFASGLGFAPALATLYVMVSHEIAAHSAAEAFGWLNSGALVGGALGTALGGVVVDSYSPFAVVMVSAALALAAACTPLIARTAGPVSGLSREPKQQRAGAERPGMSAKA</sequence>
<gene>
    <name evidence="3" type="ORF">CG716_24005</name>
</gene>
<dbReference type="Proteomes" id="UP000216063">
    <property type="component" value="Unassembled WGS sequence"/>
</dbReference>
<comment type="caution">
    <text evidence="3">The sequence shown here is derived from an EMBL/GenBank/DDBJ whole genome shotgun (WGS) entry which is preliminary data.</text>
</comment>
<feature type="transmembrane region" description="Helical" evidence="2">
    <location>
        <begin position="293"/>
        <end position="315"/>
    </location>
</feature>
<dbReference type="OrthoDB" id="4686510at2"/>
<evidence type="ECO:0000256" key="1">
    <source>
        <dbReference type="SAM" id="MobiDB-lite"/>
    </source>
</evidence>
<feature type="transmembrane region" description="Helical" evidence="2">
    <location>
        <begin position="240"/>
        <end position="260"/>
    </location>
</feature>
<accession>A0A255D913</accession>
<dbReference type="SUPFAM" id="SSF103473">
    <property type="entry name" value="MFS general substrate transporter"/>
    <property type="match status" value="1"/>
</dbReference>
<dbReference type="GO" id="GO:0022857">
    <property type="term" value="F:transmembrane transporter activity"/>
    <property type="evidence" value="ECO:0007669"/>
    <property type="project" value="InterPro"/>
</dbReference>
<feature type="region of interest" description="Disordered" evidence="1">
    <location>
        <begin position="381"/>
        <end position="405"/>
    </location>
</feature>
<dbReference type="AlphaFoldDB" id="A0A255D913"/>
<evidence type="ECO:0000256" key="2">
    <source>
        <dbReference type="SAM" id="Phobius"/>
    </source>
</evidence>
<feature type="transmembrane region" description="Helical" evidence="2">
    <location>
        <begin position="356"/>
        <end position="376"/>
    </location>
</feature>
<keyword evidence="2" id="KW-1133">Transmembrane helix</keyword>
<keyword evidence="4" id="KW-1185">Reference proteome</keyword>
<keyword evidence="2" id="KW-0472">Membrane</keyword>
<name>A0A255D913_9MYCO</name>
<dbReference type="Pfam" id="PF07690">
    <property type="entry name" value="MFS_1"/>
    <property type="match status" value="1"/>
</dbReference>
<dbReference type="RefSeq" id="WP_094483630.1">
    <property type="nucleotide sequence ID" value="NZ_JACKSC010000342.1"/>
</dbReference>
<reference evidence="3 4" key="1">
    <citation type="submission" date="2017-07" db="EMBL/GenBank/DDBJ databases">
        <title>The new phylogeny of genus Mycobacterium.</title>
        <authorList>
            <person name="Tortoli E."/>
            <person name="Trovato A."/>
            <person name="Cirillo D.M."/>
        </authorList>
    </citation>
    <scope>NUCLEOTIDE SEQUENCE [LARGE SCALE GENOMIC DNA]</scope>
    <source>
        <strain evidence="3 4">ATCC 33027</strain>
    </source>
</reference>